<organism evidence="4">
    <name type="scientific">Rhizophora mucronata</name>
    <name type="common">Asiatic mangrove</name>
    <dbReference type="NCBI Taxonomy" id="61149"/>
    <lineage>
        <taxon>Eukaryota</taxon>
        <taxon>Viridiplantae</taxon>
        <taxon>Streptophyta</taxon>
        <taxon>Embryophyta</taxon>
        <taxon>Tracheophyta</taxon>
        <taxon>Spermatophyta</taxon>
        <taxon>Magnoliopsida</taxon>
        <taxon>eudicotyledons</taxon>
        <taxon>Gunneridae</taxon>
        <taxon>Pentapetalae</taxon>
        <taxon>rosids</taxon>
        <taxon>fabids</taxon>
        <taxon>Malpighiales</taxon>
        <taxon>Rhizophoraceae</taxon>
        <taxon>Rhizophora</taxon>
    </lineage>
</organism>
<dbReference type="FunFam" id="3.90.226.10:FF:000027">
    <property type="entry name" value="Probable 3-hydroxyisobutyryl-CoA hydrolase 2"/>
    <property type="match status" value="1"/>
</dbReference>
<reference evidence="4" key="1">
    <citation type="submission" date="2018-02" db="EMBL/GenBank/DDBJ databases">
        <title>Rhizophora mucronata_Transcriptome.</title>
        <authorList>
            <person name="Meera S.P."/>
            <person name="Sreeshan A."/>
            <person name="Augustine A."/>
        </authorList>
    </citation>
    <scope>NUCLEOTIDE SEQUENCE</scope>
    <source>
        <tissue evidence="4">Leaf</tissue>
    </source>
</reference>
<dbReference type="EMBL" id="GGEC01021720">
    <property type="protein sequence ID" value="MBX02204.1"/>
    <property type="molecule type" value="Transcribed_RNA"/>
</dbReference>
<dbReference type="InterPro" id="IPR032259">
    <property type="entry name" value="HIBYL-CoA-H"/>
</dbReference>
<evidence type="ECO:0000256" key="2">
    <source>
        <dbReference type="RuleBase" id="RU369070"/>
    </source>
</evidence>
<evidence type="ECO:0000259" key="3">
    <source>
        <dbReference type="Pfam" id="PF16113"/>
    </source>
</evidence>
<dbReference type="GO" id="GO:0006574">
    <property type="term" value="P:L-valine catabolic process"/>
    <property type="evidence" value="ECO:0007669"/>
    <property type="project" value="UniProtKB-UniRule"/>
</dbReference>
<accession>A0A2P2K902</accession>
<dbReference type="SUPFAM" id="SSF52096">
    <property type="entry name" value="ClpP/crotonase"/>
    <property type="match status" value="1"/>
</dbReference>
<sequence>MQRFKELIKVKKSFKTRFGFFSTHRRGLSALPNYFPNDDVQSHVFVEGGAKSRAAILDRPSSLNALTAPMVAKLKRLYESWEDNPDIGFVFMKGSGRAFCSGADVVSLCELLNQGRFEECKTFFETLYKFVYLQGTYLKPHVAMLDGITIGCGAGIAIPGMFRVVTDRTVFANTEVQMGFHPDAGTTFYLSRLPGYLGEYLALTGDKLNGIEMISCGLATHYSLNARLPWIEERLVKLTTDDPNVVENSLAQYGDLVYPDKRSVLHKIETIDKCFSHDTVEEIVDSLENEAASSYDEWCKVALSKIKEASPLSLKVTLRSIREGRFQSLDQCLAREYRISHTMISKRVSNDFCEGVRARLLDKDFAPKWDPPSLGEVSKDMVDSHFSPIDELGLELELPIASREPYI</sequence>
<evidence type="ECO:0000313" key="4">
    <source>
        <dbReference type="EMBL" id="MBX02204.1"/>
    </source>
</evidence>
<protein>
    <recommendedName>
        <fullName evidence="2">3-hydroxyisobutyryl-CoA hydrolase</fullName>
        <shortName evidence="2">HIB-CoA hydrolase</shortName>
        <shortName evidence="2">HIBYL-CoA-H</shortName>
        <ecNumber evidence="2">3.1.2.4</ecNumber>
    </recommendedName>
    <alternativeName>
        <fullName evidence="2">3-hydroxyisobutyryl-coenzyme A hydrolase</fullName>
    </alternativeName>
</protein>
<dbReference type="NCBIfam" id="NF004127">
    <property type="entry name" value="PRK05617.1"/>
    <property type="match status" value="1"/>
</dbReference>
<name>A0A2P2K902_RHIMU</name>
<comment type="pathway">
    <text evidence="2">Amino-acid degradation; L-valine degradation.</text>
</comment>
<dbReference type="InterPro" id="IPR029045">
    <property type="entry name" value="ClpP/crotonase-like_dom_sf"/>
</dbReference>
<dbReference type="PANTHER" id="PTHR43176:SF14">
    <property type="entry name" value="SMALL RIBOSOMAL SUBUNIT PROTEIN MS47"/>
    <property type="match status" value="1"/>
</dbReference>
<dbReference type="AlphaFoldDB" id="A0A2P2K902"/>
<dbReference type="PANTHER" id="PTHR43176">
    <property type="entry name" value="3-HYDROXYISOBUTYRYL-COA HYDROLASE-RELATED"/>
    <property type="match status" value="1"/>
</dbReference>
<dbReference type="Pfam" id="PF16113">
    <property type="entry name" value="ECH_2"/>
    <property type="match status" value="1"/>
</dbReference>
<dbReference type="CDD" id="cd06558">
    <property type="entry name" value="crotonase-like"/>
    <property type="match status" value="1"/>
</dbReference>
<evidence type="ECO:0000256" key="1">
    <source>
        <dbReference type="ARBA" id="ARBA00022801"/>
    </source>
</evidence>
<dbReference type="Gene3D" id="3.90.226.10">
    <property type="entry name" value="2-enoyl-CoA Hydratase, Chain A, domain 1"/>
    <property type="match status" value="1"/>
</dbReference>
<dbReference type="EC" id="3.1.2.4" evidence="2"/>
<comment type="catalytic activity">
    <reaction evidence="2">
        <text>3-hydroxy-2-methylpropanoyl-CoA + H2O = 3-hydroxy-2-methylpropanoate + CoA + H(+)</text>
        <dbReference type="Rhea" id="RHEA:20888"/>
        <dbReference type="ChEBI" id="CHEBI:11805"/>
        <dbReference type="ChEBI" id="CHEBI:15377"/>
        <dbReference type="ChEBI" id="CHEBI:15378"/>
        <dbReference type="ChEBI" id="CHEBI:57287"/>
        <dbReference type="ChEBI" id="CHEBI:57340"/>
        <dbReference type="EC" id="3.1.2.4"/>
    </reaction>
</comment>
<feature type="domain" description="Enoyl-CoA hydratase/isomerase" evidence="3">
    <location>
        <begin position="53"/>
        <end position="386"/>
    </location>
</feature>
<keyword evidence="1 2" id="KW-0378">Hydrolase</keyword>
<comment type="function">
    <text evidence="2">Hydrolyzes 3-hydroxyisobutyryl-CoA (HIBYL-CoA), a saline catabolite. Has high activity toward isobutyryl-CoA. Could be an isobutyryl-CoA dehydrogenase that functions in valine catabolism.</text>
</comment>
<dbReference type="GO" id="GO:0003860">
    <property type="term" value="F:3-hydroxyisobutyryl-CoA hydrolase activity"/>
    <property type="evidence" value="ECO:0007669"/>
    <property type="project" value="UniProtKB-UniRule"/>
</dbReference>
<dbReference type="InterPro" id="IPR045004">
    <property type="entry name" value="ECH_dom"/>
</dbReference>
<comment type="similarity">
    <text evidence="2">Belongs to the enoyl-CoA hydratase/isomerase family.</text>
</comment>
<proteinExistence type="inferred from homology"/>